<dbReference type="EMBL" id="LSRX01002973">
    <property type="protein sequence ID" value="OLP74960.1"/>
    <property type="molecule type" value="Genomic_DNA"/>
</dbReference>
<gene>
    <name evidence="2" type="ORF">AK812_SmicGene45338</name>
</gene>
<organism evidence="2 3">
    <name type="scientific">Symbiodinium microadriaticum</name>
    <name type="common">Dinoflagellate</name>
    <name type="synonym">Zooxanthella microadriatica</name>
    <dbReference type="NCBI Taxonomy" id="2951"/>
    <lineage>
        <taxon>Eukaryota</taxon>
        <taxon>Sar</taxon>
        <taxon>Alveolata</taxon>
        <taxon>Dinophyceae</taxon>
        <taxon>Suessiales</taxon>
        <taxon>Symbiodiniaceae</taxon>
        <taxon>Symbiodinium</taxon>
    </lineage>
</organism>
<protein>
    <submittedName>
        <fullName evidence="2">Uncharacterized protein</fullName>
    </submittedName>
</protein>
<accession>A0A1Q9BWJ6</accession>
<feature type="region of interest" description="Disordered" evidence="1">
    <location>
        <begin position="83"/>
        <end position="105"/>
    </location>
</feature>
<dbReference type="Proteomes" id="UP000186817">
    <property type="component" value="Unassembled WGS sequence"/>
</dbReference>
<dbReference type="AlphaFoldDB" id="A0A1Q9BWJ6"/>
<feature type="region of interest" description="Disordered" evidence="1">
    <location>
        <begin position="1"/>
        <end position="69"/>
    </location>
</feature>
<sequence>MTQIPQPEALRLGPGRPVATADPSPRSRAQLTPRGPGASECRDPEVREVRSTLGRPRTLGTSELQGHTEDSELLIRHRFDGRLEVRSTLGRPRTLGTSELQGHTE</sequence>
<comment type="caution">
    <text evidence="2">The sequence shown here is derived from an EMBL/GenBank/DDBJ whole genome shotgun (WGS) entry which is preliminary data.</text>
</comment>
<feature type="compositionally biased region" description="Polar residues" evidence="1">
    <location>
        <begin position="95"/>
        <end position="105"/>
    </location>
</feature>
<evidence type="ECO:0000313" key="2">
    <source>
        <dbReference type="EMBL" id="OLP74960.1"/>
    </source>
</evidence>
<feature type="non-terminal residue" evidence="2">
    <location>
        <position position="105"/>
    </location>
</feature>
<name>A0A1Q9BWJ6_SYMMI</name>
<keyword evidence="3" id="KW-1185">Reference proteome</keyword>
<feature type="compositionally biased region" description="Basic and acidic residues" evidence="1">
    <location>
        <begin position="40"/>
        <end position="50"/>
    </location>
</feature>
<evidence type="ECO:0000256" key="1">
    <source>
        <dbReference type="SAM" id="MobiDB-lite"/>
    </source>
</evidence>
<evidence type="ECO:0000313" key="3">
    <source>
        <dbReference type="Proteomes" id="UP000186817"/>
    </source>
</evidence>
<reference evidence="2 3" key="1">
    <citation type="submission" date="2016-02" db="EMBL/GenBank/DDBJ databases">
        <title>Genome analysis of coral dinoflagellate symbionts highlights evolutionary adaptations to a symbiotic lifestyle.</title>
        <authorList>
            <person name="Aranda M."/>
            <person name="Li Y."/>
            <person name="Liew Y.J."/>
            <person name="Baumgarten S."/>
            <person name="Simakov O."/>
            <person name="Wilson M."/>
            <person name="Piel J."/>
            <person name="Ashoor H."/>
            <person name="Bougouffa S."/>
            <person name="Bajic V.B."/>
            <person name="Ryu T."/>
            <person name="Ravasi T."/>
            <person name="Bayer T."/>
            <person name="Micklem G."/>
            <person name="Kim H."/>
            <person name="Bhak J."/>
            <person name="Lajeunesse T.C."/>
            <person name="Voolstra C.R."/>
        </authorList>
    </citation>
    <scope>NUCLEOTIDE SEQUENCE [LARGE SCALE GENOMIC DNA]</scope>
    <source>
        <strain evidence="2 3">CCMP2467</strain>
    </source>
</reference>
<proteinExistence type="predicted"/>